<reference evidence="2" key="2">
    <citation type="submission" date="2015-03" db="EMBL/GenBank/DDBJ databases">
        <title>Genome sequence of Azospirillum thiophilum strain DSM 21654T.</title>
        <authorList>
            <person name="Kwak Y."/>
            <person name="Shin J.-H."/>
        </authorList>
    </citation>
    <scope>NUCLEOTIDE SEQUENCE [LARGE SCALE GENOMIC DNA]</scope>
    <source>
        <strain evidence="2">DSM 15199</strain>
    </source>
</reference>
<dbReference type="KEGG" id="ptt:VY86_21570"/>
<dbReference type="PATRIC" id="fig|230089.6.peg.4870"/>
<sequence length="218" mass="21897">MEWVVTDNNALSLPKGMADYGRLASSLATAMLNEGKSPLEISAALSKHAKGDHPEGQDPVRGLITAWGAGMSTVVAPVVLPSGATVGSIFAGGLISGTANISNQLTNGSVNMTDALIATGTGAVTQGKGFWFTEVASITGAYVGAKLQDKNPLAPVAGAAIGNIVGSTGSKIITAGNQLKPIILNKTSNLTGAILGAGASEIAGSEVQKQLETREGKK</sequence>
<dbReference type="STRING" id="230089.VY86_21570"/>
<proteinExistence type="predicted"/>
<evidence type="ECO:0000313" key="1">
    <source>
        <dbReference type="EMBL" id="AKH65969.1"/>
    </source>
</evidence>
<evidence type="ECO:0008006" key="3">
    <source>
        <dbReference type="Google" id="ProtNLM"/>
    </source>
</evidence>
<keyword evidence="2" id="KW-1185">Reference proteome</keyword>
<accession>A0A0F7LRN6</accession>
<gene>
    <name evidence="1" type="ORF">VY86_21570</name>
</gene>
<dbReference type="AlphaFoldDB" id="A0A0F7LRN6"/>
<dbReference type="OrthoDB" id="6522822at2"/>
<organism evidence="1 2">
    <name type="scientific">Photorhabdus thracensis</name>
    <dbReference type="NCBI Taxonomy" id="230089"/>
    <lineage>
        <taxon>Bacteria</taxon>
        <taxon>Pseudomonadati</taxon>
        <taxon>Pseudomonadota</taxon>
        <taxon>Gammaproteobacteria</taxon>
        <taxon>Enterobacterales</taxon>
        <taxon>Morganellaceae</taxon>
        <taxon>Photorhabdus</taxon>
    </lineage>
</organism>
<dbReference type="Proteomes" id="UP000034866">
    <property type="component" value="Chromosome"/>
</dbReference>
<name>A0A0F7LRN6_9GAMM</name>
<protein>
    <recommendedName>
        <fullName evidence="3">Adhesin</fullName>
    </recommendedName>
</protein>
<evidence type="ECO:0000313" key="2">
    <source>
        <dbReference type="Proteomes" id="UP000034866"/>
    </source>
</evidence>
<dbReference type="EMBL" id="CP011104">
    <property type="protein sequence ID" value="AKH65969.1"/>
    <property type="molecule type" value="Genomic_DNA"/>
</dbReference>
<reference evidence="1 2" key="1">
    <citation type="journal article" date="2015" name="J. Biotechnol.">
        <title>Complete genome sequence of Photorhabdus temperata subsp. thracensis 39-8(T), an entomopathogenic bacterium for the improved commercial bioinsecticide.</title>
        <authorList>
            <person name="Kwak Y."/>
            <person name="Shin J.H."/>
        </authorList>
    </citation>
    <scope>NUCLEOTIDE SEQUENCE [LARGE SCALE GENOMIC DNA]</scope>
    <source>
        <strain evidence="1 2">DSM 15199</strain>
    </source>
</reference>